<evidence type="ECO:0000313" key="3">
    <source>
        <dbReference type="Proteomes" id="UP000242496"/>
    </source>
</evidence>
<evidence type="ECO:0000259" key="1">
    <source>
        <dbReference type="Pfam" id="PF16177"/>
    </source>
</evidence>
<dbReference type="Pfam" id="PF16177">
    <property type="entry name" value="ACAS_N"/>
    <property type="match status" value="1"/>
</dbReference>
<dbReference type="RefSeq" id="WP_092549760.1">
    <property type="nucleotide sequence ID" value="NZ_CAWRBG010000065.1"/>
</dbReference>
<accession>A0A1I7GUJ6</accession>
<reference evidence="3" key="1">
    <citation type="submission" date="2016-10" db="EMBL/GenBank/DDBJ databases">
        <authorList>
            <person name="Varghese N."/>
            <person name="Submissions S."/>
        </authorList>
    </citation>
    <scope>NUCLEOTIDE SEQUENCE [LARGE SCALE GENOMIC DNA]</scope>
    <source>
        <strain evidence="3">DSM 18168</strain>
    </source>
</reference>
<evidence type="ECO:0000313" key="2">
    <source>
        <dbReference type="EMBL" id="SFU52079.1"/>
    </source>
</evidence>
<organism evidence="2 3">
    <name type="scientific">Xenorhabdus koppenhoeferi</name>
    <dbReference type="NCBI Taxonomy" id="351659"/>
    <lineage>
        <taxon>Bacteria</taxon>
        <taxon>Pseudomonadati</taxon>
        <taxon>Pseudomonadota</taxon>
        <taxon>Gammaproteobacteria</taxon>
        <taxon>Enterobacterales</taxon>
        <taxon>Morganellaceae</taxon>
        <taxon>Xenorhabdus</taxon>
    </lineage>
</organism>
<dbReference type="AlphaFoldDB" id="A0A1I7GUJ6"/>
<dbReference type="InterPro" id="IPR032387">
    <property type="entry name" value="ACAS_N"/>
</dbReference>
<dbReference type="STRING" id="351659.SAMN05421784_11010"/>
<dbReference type="InterPro" id="IPR042099">
    <property type="entry name" value="ANL_N_sf"/>
</dbReference>
<proteinExistence type="predicted"/>
<gene>
    <name evidence="2" type="ORF">SAMN05421784_11010</name>
</gene>
<dbReference type="EMBL" id="FPBJ01000010">
    <property type="protein sequence ID" value="SFU52079.1"/>
    <property type="molecule type" value="Genomic_DNA"/>
</dbReference>
<dbReference type="Gene3D" id="3.40.50.12780">
    <property type="entry name" value="N-terminal domain of ligase-like"/>
    <property type="match status" value="1"/>
</dbReference>
<name>A0A1I7GUJ6_9GAMM</name>
<protein>
    <submittedName>
        <fullName evidence="2">Acetyl-coenzyme A synthetase N-terminus</fullName>
    </submittedName>
</protein>
<sequence length="84" mass="10177">MSFQDFYQHSIDDPNAFWAEQAKRIYWQQPFDQVLMVNRGLADINWVKGRDVDFTTLRQEYFDAEAPVTWLEYIYNKKLFTKTS</sequence>
<dbReference type="Proteomes" id="UP000242496">
    <property type="component" value="Unassembled WGS sequence"/>
</dbReference>
<feature type="domain" description="Acetyl-coenzyme A synthetase N-terminal" evidence="1">
    <location>
        <begin position="4"/>
        <end position="49"/>
    </location>
</feature>
<dbReference type="OrthoDB" id="9803968at2"/>
<keyword evidence="3" id="KW-1185">Reference proteome</keyword>